<dbReference type="GO" id="GO:0016829">
    <property type="term" value="F:lyase activity"/>
    <property type="evidence" value="ECO:0007669"/>
    <property type="project" value="InterPro"/>
</dbReference>
<evidence type="ECO:0000256" key="1">
    <source>
        <dbReference type="ARBA" id="ARBA00001933"/>
    </source>
</evidence>
<dbReference type="Pfam" id="PF01212">
    <property type="entry name" value="Beta_elim_lyase"/>
    <property type="match status" value="1"/>
</dbReference>
<dbReference type="InParanoid" id="H2XWI3"/>
<keyword evidence="3" id="KW-0663">Pyridoxal phosphate</keyword>
<evidence type="ECO:0000313" key="6">
    <source>
        <dbReference type="Proteomes" id="UP000008144"/>
    </source>
</evidence>
<dbReference type="Ensembl" id="ENSCINT00000035686.1">
    <property type="protein sequence ID" value="ENSCINP00000034017.1"/>
    <property type="gene ID" value="ENSCING00000019417.1"/>
</dbReference>
<dbReference type="STRING" id="7719.ENSCINP00000034017"/>
<name>H2XWI3_CIOIN</name>
<reference evidence="6" key="1">
    <citation type="journal article" date="2002" name="Science">
        <title>The draft genome of Ciona intestinalis: insights into chordate and vertebrate origins.</title>
        <authorList>
            <person name="Dehal P."/>
            <person name="Satou Y."/>
            <person name="Campbell R.K."/>
            <person name="Chapman J."/>
            <person name="Degnan B."/>
            <person name="De Tomaso A."/>
            <person name="Davidson B."/>
            <person name="Di Gregorio A."/>
            <person name="Gelpke M."/>
            <person name="Goodstein D.M."/>
            <person name="Harafuji N."/>
            <person name="Hastings K.E."/>
            <person name="Ho I."/>
            <person name="Hotta K."/>
            <person name="Huang W."/>
            <person name="Kawashima T."/>
            <person name="Lemaire P."/>
            <person name="Martinez D."/>
            <person name="Meinertzhagen I.A."/>
            <person name="Necula S."/>
            <person name="Nonaka M."/>
            <person name="Putnam N."/>
            <person name="Rash S."/>
            <person name="Saiga H."/>
            <person name="Satake M."/>
            <person name="Terry A."/>
            <person name="Yamada L."/>
            <person name="Wang H.G."/>
            <person name="Awazu S."/>
            <person name="Azumi K."/>
            <person name="Boore J."/>
            <person name="Branno M."/>
            <person name="Chin-Bow S."/>
            <person name="DeSantis R."/>
            <person name="Doyle S."/>
            <person name="Francino P."/>
            <person name="Keys D.N."/>
            <person name="Haga S."/>
            <person name="Hayashi H."/>
            <person name="Hino K."/>
            <person name="Imai K.S."/>
            <person name="Inaba K."/>
            <person name="Kano S."/>
            <person name="Kobayashi K."/>
            <person name="Kobayashi M."/>
            <person name="Lee B.I."/>
            <person name="Makabe K.W."/>
            <person name="Manohar C."/>
            <person name="Matassi G."/>
            <person name="Medina M."/>
            <person name="Mochizuki Y."/>
            <person name="Mount S."/>
            <person name="Morishita T."/>
            <person name="Miura S."/>
            <person name="Nakayama A."/>
            <person name="Nishizaka S."/>
            <person name="Nomoto H."/>
            <person name="Ohta F."/>
            <person name="Oishi K."/>
            <person name="Rigoutsos I."/>
            <person name="Sano M."/>
            <person name="Sasaki A."/>
            <person name="Sasakura Y."/>
            <person name="Shoguchi E."/>
            <person name="Shin-i T."/>
            <person name="Spagnuolo A."/>
            <person name="Stainier D."/>
            <person name="Suzuki M.M."/>
            <person name="Tassy O."/>
            <person name="Takatori N."/>
            <person name="Tokuoka M."/>
            <person name="Yagi K."/>
            <person name="Yoshizaki F."/>
            <person name="Wada S."/>
            <person name="Zhang C."/>
            <person name="Hyatt P.D."/>
            <person name="Larimer F."/>
            <person name="Detter C."/>
            <person name="Doggett N."/>
            <person name="Glavina T."/>
            <person name="Hawkins T."/>
            <person name="Richardson P."/>
            <person name="Lucas S."/>
            <person name="Kohara Y."/>
            <person name="Levine M."/>
            <person name="Satoh N."/>
            <person name="Rokhsar D.S."/>
        </authorList>
    </citation>
    <scope>NUCLEOTIDE SEQUENCE [LARGE SCALE GENOMIC DNA]</scope>
</reference>
<dbReference type="SUPFAM" id="SSF53383">
    <property type="entry name" value="PLP-dependent transferases"/>
    <property type="match status" value="1"/>
</dbReference>
<evidence type="ECO:0000313" key="5">
    <source>
        <dbReference type="Ensembl" id="ENSCINP00000034017.1"/>
    </source>
</evidence>
<dbReference type="InterPro" id="IPR015424">
    <property type="entry name" value="PyrdxlP-dep_Trfase"/>
</dbReference>
<keyword evidence="6" id="KW-1185">Reference proteome</keyword>
<evidence type="ECO:0000259" key="4">
    <source>
        <dbReference type="Pfam" id="PF01212"/>
    </source>
</evidence>
<dbReference type="Gene3D" id="3.40.640.10">
    <property type="entry name" value="Type I PLP-dependent aspartate aminotransferase-like (Major domain)"/>
    <property type="match status" value="1"/>
</dbReference>
<dbReference type="InterPro" id="IPR001597">
    <property type="entry name" value="ArAA_b-elim_lyase/Thr_aldolase"/>
</dbReference>
<dbReference type="GeneTree" id="ENSGT00390000014681"/>
<feature type="domain" description="Aromatic amino acid beta-eliminating lyase/threonine aldolase" evidence="4">
    <location>
        <begin position="1"/>
        <end position="80"/>
    </location>
</feature>
<reference evidence="5" key="3">
    <citation type="submission" date="2025-09" db="UniProtKB">
        <authorList>
            <consortium name="Ensembl"/>
        </authorList>
    </citation>
    <scope>IDENTIFICATION</scope>
</reference>
<sequence>MRCAMAEAELGDDVYGEDPTVNRLQMLAAELFGKEDALFVPTGTMGNLISVMCHCWQRGSEVLLGDQSHIHRFEQGGIAQGLREYPGLCEGLHAGLVGPHSSYKRFYFYLF</sequence>
<dbReference type="Proteomes" id="UP000008144">
    <property type="component" value="Unassembled WGS sequence"/>
</dbReference>
<dbReference type="GO" id="GO:0006520">
    <property type="term" value="P:amino acid metabolic process"/>
    <property type="evidence" value="ECO:0007669"/>
    <property type="project" value="InterPro"/>
</dbReference>
<proteinExistence type="inferred from homology"/>
<evidence type="ECO:0000256" key="2">
    <source>
        <dbReference type="ARBA" id="ARBA00006966"/>
    </source>
</evidence>
<comment type="similarity">
    <text evidence="2">Belongs to the threonine aldolase family.</text>
</comment>
<dbReference type="PANTHER" id="PTHR48097:SF9">
    <property type="entry name" value="L-THREONINE ALDOLASE"/>
    <property type="match status" value="1"/>
</dbReference>
<reference evidence="5" key="2">
    <citation type="submission" date="2025-08" db="UniProtKB">
        <authorList>
            <consortium name="Ensembl"/>
        </authorList>
    </citation>
    <scope>IDENTIFICATION</scope>
</reference>
<accession>H2XWI3</accession>
<dbReference type="InterPro" id="IPR015421">
    <property type="entry name" value="PyrdxlP-dep_Trfase_major"/>
</dbReference>
<dbReference type="AlphaFoldDB" id="H2XWI3"/>
<organism evidence="5 6">
    <name type="scientific">Ciona intestinalis</name>
    <name type="common">Transparent sea squirt</name>
    <name type="synonym">Ascidia intestinalis</name>
    <dbReference type="NCBI Taxonomy" id="7719"/>
    <lineage>
        <taxon>Eukaryota</taxon>
        <taxon>Metazoa</taxon>
        <taxon>Chordata</taxon>
        <taxon>Tunicata</taxon>
        <taxon>Ascidiacea</taxon>
        <taxon>Phlebobranchia</taxon>
        <taxon>Cionidae</taxon>
        <taxon>Ciona</taxon>
    </lineage>
</organism>
<protein>
    <recommendedName>
        <fullName evidence="4">Aromatic amino acid beta-eliminating lyase/threonine aldolase domain-containing protein</fullName>
    </recommendedName>
</protein>
<dbReference type="PANTHER" id="PTHR48097">
    <property type="entry name" value="L-THREONINE ALDOLASE-RELATED"/>
    <property type="match status" value="1"/>
</dbReference>
<dbReference type="HOGENOM" id="CLU_2157474_0_0_1"/>
<evidence type="ECO:0000256" key="3">
    <source>
        <dbReference type="ARBA" id="ARBA00022898"/>
    </source>
</evidence>
<comment type="cofactor">
    <cofactor evidence="1">
        <name>pyridoxal 5'-phosphate</name>
        <dbReference type="ChEBI" id="CHEBI:597326"/>
    </cofactor>
</comment>